<name>A0ABV9QRW3_9GAMM</name>
<dbReference type="PANTHER" id="PTHR42972:SF8">
    <property type="entry name" value="POLYHYDROXYBUTYRATE DEPOLYMERASE"/>
    <property type="match status" value="1"/>
</dbReference>
<evidence type="ECO:0000313" key="5">
    <source>
        <dbReference type="Proteomes" id="UP001595886"/>
    </source>
</evidence>
<keyword evidence="5" id="KW-1185">Reference proteome</keyword>
<dbReference type="Gene3D" id="3.40.50.1820">
    <property type="entry name" value="alpha/beta hydrolase"/>
    <property type="match status" value="2"/>
</dbReference>
<dbReference type="InterPro" id="IPR029058">
    <property type="entry name" value="AB_hydrolase_fold"/>
</dbReference>
<feature type="signal peptide" evidence="3">
    <location>
        <begin position="1"/>
        <end position="26"/>
    </location>
</feature>
<dbReference type="Pfam" id="PF10503">
    <property type="entry name" value="Esterase_PHB"/>
    <property type="match status" value="1"/>
</dbReference>
<keyword evidence="1 3" id="KW-0732">Signal</keyword>
<organism evidence="4 5">
    <name type="scientific">Dokdonella ginsengisoli</name>
    <dbReference type="NCBI Taxonomy" id="363846"/>
    <lineage>
        <taxon>Bacteria</taxon>
        <taxon>Pseudomonadati</taxon>
        <taxon>Pseudomonadota</taxon>
        <taxon>Gammaproteobacteria</taxon>
        <taxon>Lysobacterales</taxon>
        <taxon>Rhodanobacteraceae</taxon>
        <taxon>Dokdonella</taxon>
    </lineage>
</organism>
<protein>
    <submittedName>
        <fullName evidence="4">PHB depolymerase family esterase</fullName>
    </submittedName>
</protein>
<evidence type="ECO:0000313" key="4">
    <source>
        <dbReference type="EMBL" id="MFC4820083.1"/>
    </source>
</evidence>
<dbReference type="RefSeq" id="WP_380019909.1">
    <property type="nucleotide sequence ID" value="NZ_JBHSHD010000006.1"/>
</dbReference>
<evidence type="ECO:0000256" key="2">
    <source>
        <dbReference type="ARBA" id="ARBA00022801"/>
    </source>
</evidence>
<comment type="caution">
    <text evidence="4">The sequence shown here is derived from an EMBL/GenBank/DDBJ whole genome shotgun (WGS) entry which is preliminary data.</text>
</comment>
<accession>A0ABV9QRW3</accession>
<dbReference type="InterPro" id="IPR010126">
    <property type="entry name" value="Esterase_phb"/>
</dbReference>
<feature type="chain" id="PRO_5046674292" evidence="3">
    <location>
        <begin position="27"/>
        <end position="341"/>
    </location>
</feature>
<dbReference type="Proteomes" id="UP001595886">
    <property type="component" value="Unassembled WGS sequence"/>
</dbReference>
<dbReference type="EMBL" id="JBHSHD010000006">
    <property type="protein sequence ID" value="MFC4820083.1"/>
    <property type="molecule type" value="Genomic_DNA"/>
</dbReference>
<reference evidence="5" key="1">
    <citation type="journal article" date="2019" name="Int. J. Syst. Evol. Microbiol.">
        <title>The Global Catalogue of Microorganisms (GCM) 10K type strain sequencing project: providing services to taxonomists for standard genome sequencing and annotation.</title>
        <authorList>
            <consortium name="The Broad Institute Genomics Platform"/>
            <consortium name="The Broad Institute Genome Sequencing Center for Infectious Disease"/>
            <person name="Wu L."/>
            <person name="Ma J."/>
        </authorList>
    </citation>
    <scope>NUCLEOTIDE SEQUENCE [LARGE SCALE GENOMIC DNA]</scope>
    <source>
        <strain evidence="5">CCUG 30340</strain>
    </source>
</reference>
<proteinExistence type="predicted"/>
<keyword evidence="2" id="KW-0378">Hydrolase</keyword>
<dbReference type="PANTHER" id="PTHR42972">
    <property type="entry name" value="TOL-PAL SYSTEM PROTEIN TOLB"/>
    <property type="match status" value="1"/>
</dbReference>
<evidence type="ECO:0000256" key="3">
    <source>
        <dbReference type="SAM" id="SignalP"/>
    </source>
</evidence>
<dbReference type="SUPFAM" id="SSF53474">
    <property type="entry name" value="alpha/beta-Hydrolases"/>
    <property type="match status" value="1"/>
</dbReference>
<gene>
    <name evidence="4" type="ORF">ACFO6Q_07100</name>
</gene>
<evidence type="ECO:0000256" key="1">
    <source>
        <dbReference type="ARBA" id="ARBA00022729"/>
    </source>
</evidence>
<sequence length="341" mass="35328">MENIVHTTTSSILALSLALGTASAHAADAALPRLKLDPARTTVSGLSSGAYMAHQVHVAFSDHVAGTALIAGGPYHCADGKLETALARCMTPAEGKGPQVKALAQHAAEAAKAGRIAPLSGLAGDAVLVLHGKADKTVGESLSRDTAALYRELAPKAKLHEDLARGFTHTFPTESAGASCETATAPYVGKCGFDAAGAIFADLYGKPPHAAKDAGGELRSFDQDAFRPAGADAFLGAKGYLYVPKACADGKTCALHVAFHGCQQNADTIGETFVKDAGYNRWADAYGVVVLYPQTRATMAPLNPKGCWDWWGYGGEAYDTRDGVQMRAVAAMADALGAPLK</sequence>